<dbReference type="PROSITE" id="PS51257">
    <property type="entry name" value="PROKAR_LIPOPROTEIN"/>
    <property type="match status" value="1"/>
</dbReference>
<accession>A0ABX2A1N4</accession>
<evidence type="ECO:0000313" key="2">
    <source>
        <dbReference type="EMBL" id="NOV96762.1"/>
    </source>
</evidence>
<gene>
    <name evidence="2" type="ORF">HDG69_001315</name>
</gene>
<evidence type="ECO:0000313" key="3">
    <source>
        <dbReference type="Proteomes" id="UP000757540"/>
    </source>
</evidence>
<evidence type="ECO:0000256" key="1">
    <source>
        <dbReference type="SAM" id="MobiDB-lite"/>
    </source>
</evidence>
<proteinExistence type="predicted"/>
<organism evidence="2 3">
    <name type="scientific">Isoptericola halotolerans</name>
    <dbReference type="NCBI Taxonomy" id="300560"/>
    <lineage>
        <taxon>Bacteria</taxon>
        <taxon>Bacillati</taxon>
        <taxon>Actinomycetota</taxon>
        <taxon>Actinomycetes</taxon>
        <taxon>Micrococcales</taxon>
        <taxon>Promicromonosporaceae</taxon>
        <taxon>Isoptericola</taxon>
    </lineage>
</organism>
<evidence type="ECO:0008006" key="4">
    <source>
        <dbReference type="Google" id="ProtNLM"/>
    </source>
</evidence>
<reference evidence="2 3" key="1">
    <citation type="submission" date="2020-05" db="EMBL/GenBank/DDBJ databases">
        <title>Genomic Encyclopedia of Type Strains, Phase III (KMG-III): the genomes of soil and plant-associated and newly described type strains.</title>
        <authorList>
            <person name="Whitman W."/>
        </authorList>
    </citation>
    <scope>NUCLEOTIDE SEQUENCE [LARGE SCALE GENOMIC DNA]</scope>
    <source>
        <strain evidence="2 3">KCTC 19046</strain>
    </source>
</reference>
<protein>
    <recommendedName>
        <fullName evidence="4">Lipoprotein</fullName>
    </recommendedName>
</protein>
<name>A0ABX2A1N4_9MICO</name>
<sequence>MRAHHVSPAGARIARTATAVALAATIGLLTSACLHDGSAQSGHGAPVADEPSDPAQEPSVPLEAAPTTEAAVAALEHHLALEQEVYRTGDATELDQMAAETCETCRVRCQLALDAHAAGFEVVAGRARVELVRRVPAEEVVPAEQLDPELDRDIYLLHTRVHNTETTLRTPHGTDSHPAAEHGLVATLVAGAEGSWHVGDLTETL</sequence>
<dbReference type="EMBL" id="JABEZU010000001">
    <property type="protein sequence ID" value="NOV96762.1"/>
    <property type="molecule type" value="Genomic_DNA"/>
</dbReference>
<feature type="region of interest" description="Disordered" evidence="1">
    <location>
        <begin position="39"/>
        <end position="63"/>
    </location>
</feature>
<comment type="caution">
    <text evidence="2">The sequence shown here is derived from an EMBL/GenBank/DDBJ whole genome shotgun (WGS) entry which is preliminary data.</text>
</comment>
<dbReference type="Proteomes" id="UP000757540">
    <property type="component" value="Unassembled WGS sequence"/>
</dbReference>
<keyword evidence="3" id="KW-1185">Reference proteome</keyword>
<dbReference type="RefSeq" id="WP_171782900.1">
    <property type="nucleotide sequence ID" value="NZ_BAAAML010000002.1"/>
</dbReference>